<feature type="signal peptide" evidence="3">
    <location>
        <begin position="1"/>
        <end position="19"/>
    </location>
</feature>
<feature type="chain" id="PRO_5040320892" description="SCP domain-containing protein" evidence="3">
    <location>
        <begin position="20"/>
        <end position="198"/>
    </location>
</feature>
<keyword evidence="3" id="KW-0732">Signal</keyword>
<feature type="domain" description="SCP" evidence="4">
    <location>
        <begin position="31"/>
        <end position="174"/>
    </location>
</feature>
<keyword evidence="6" id="KW-1185">Reference proteome</keyword>
<comment type="similarity">
    <text evidence="1">Belongs to the CRISP family.</text>
</comment>
<accession>A0A9Q0Y865</accession>
<dbReference type="OrthoDB" id="737510at2759"/>
<feature type="non-terminal residue" evidence="5">
    <location>
        <position position="198"/>
    </location>
</feature>
<evidence type="ECO:0000313" key="6">
    <source>
        <dbReference type="Proteomes" id="UP001142489"/>
    </source>
</evidence>
<keyword evidence="2" id="KW-1015">Disulfide bond</keyword>
<dbReference type="PRINTS" id="PR00837">
    <property type="entry name" value="V5TPXLIKE"/>
</dbReference>
<name>A0A9Q0Y865_9SAUR</name>
<protein>
    <recommendedName>
        <fullName evidence="4">SCP domain-containing protein</fullName>
    </recommendedName>
</protein>
<evidence type="ECO:0000256" key="2">
    <source>
        <dbReference type="ARBA" id="ARBA00023157"/>
    </source>
</evidence>
<comment type="caution">
    <text evidence="5">The sequence shown here is derived from an EMBL/GenBank/DDBJ whole genome shotgun (WGS) entry which is preliminary data.</text>
</comment>
<evidence type="ECO:0000313" key="5">
    <source>
        <dbReference type="EMBL" id="KAJ7345697.1"/>
    </source>
</evidence>
<proteinExistence type="inferred from homology"/>
<dbReference type="Proteomes" id="UP001142489">
    <property type="component" value="Unassembled WGS sequence"/>
</dbReference>
<dbReference type="EMBL" id="JAPFRF010000001">
    <property type="protein sequence ID" value="KAJ7345697.1"/>
    <property type="molecule type" value="Genomic_DNA"/>
</dbReference>
<dbReference type="InterPro" id="IPR035940">
    <property type="entry name" value="CAP_sf"/>
</dbReference>
<dbReference type="InterPro" id="IPR014044">
    <property type="entry name" value="CAP_dom"/>
</dbReference>
<evidence type="ECO:0000256" key="3">
    <source>
        <dbReference type="SAM" id="SignalP"/>
    </source>
</evidence>
<dbReference type="PANTHER" id="PTHR10334">
    <property type="entry name" value="CYSTEINE-RICH SECRETORY PROTEIN-RELATED"/>
    <property type="match status" value="1"/>
</dbReference>
<evidence type="ECO:0000256" key="1">
    <source>
        <dbReference type="ARBA" id="ARBA00009923"/>
    </source>
</evidence>
<dbReference type="Gene3D" id="3.40.33.10">
    <property type="entry name" value="CAP"/>
    <property type="match status" value="1"/>
</dbReference>
<dbReference type="SUPFAM" id="SSF55797">
    <property type="entry name" value="PR-1-like"/>
    <property type="match status" value="1"/>
</dbReference>
<sequence>MLFLVILLPLAVVLQESLAQPKAALADIPAKIQMDIIDKHNAIRRRVRPPASNMLKMTWDPKASETAKQWASQCEEDISPPEERVVDGIYCGENVYQSTVPTSWGQIIEHWASKSSNFRYGTGPINNNTNESDLYTQLIWYNSHRVGCGAAICQKESIPFRYICHYCPAGNIKYLWRTPYKAGQPCGACPDSCEDKLC</sequence>
<dbReference type="AlphaFoldDB" id="A0A9Q0Y865"/>
<gene>
    <name evidence="5" type="ORF">JRQ81_001647</name>
</gene>
<dbReference type="Pfam" id="PF00188">
    <property type="entry name" value="CAP"/>
    <property type="match status" value="1"/>
</dbReference>
<organism evidence="5 6">
    <name type="scientific">Phrynocephalus forsythii</name>
    <dbReference type="NCBI Taxonomy" id="171643"/>
    <lineage>
        <taxon>Eukaryota</taxon>
        <taxon>Metazoa</taxon>
        <taxon>Chordata</taxon>
        <taxon>Craniata</taxon>
        <taxon>Vertebrata</taxon>
        <taxon>Euteleostomi</taxon>
        <taxon>Lepidosauria</taxon>
        <taxon>Squamata</taxon>
        <taxon>Bifurcata</taxon>
        <taxon>Unidentata</taxon>
        <taxon>Episquamata</taxon>
        <taxon>Toxicofera</taxon>
        <taxon>Iguania</taxon>
        <taxon>Acrodonta</taxon>
        <taxon>Agamidae</taxon>
        <taxon>Agaminae</taxon>
        <taxon>Phrynocephalus</taxon>
    </lineage>
</organism>
<dbReference type="InterPro" id="IPR001283">
    <property type="entry name" value="CRISP-related"/>
</dbReference>
<dbReference type="SMART" id="SM00198">
    <property type="entry name" value="SCP"/>
    <property type="match status" value="1"/>
</dbReference>
<dbReference type="FunFam" id="3.40.33.10:FF:000005">
    <property type="entry name" value="Cysteine-rich secretory protein 2"/>
    <property type="match status" value="1"/>
</dbReference>
<reference evidence="5" key="1">
    <citation type="journal article" date="2023" name="DNA Res.">
        <title>Chromosome-level genome assembly of Phrynocephalus forsythii using third-generation DNA sequencing and Hi-C analysis.</title>
        <authorList>
            <person name="Qi Y."/>
            <person name="Zhao W."/>
            <person name="Zhao Y."/>
            <person name="Niu C."/>
            <person name="Cao S."/>
            <person name="Zhang Y."/>
        </authorList>
    </citation>
    <scope>NUCLEOTIDE SEQUENCE</scope>
    <source>
        <tissue evidence="5">Muscle</tissue>
    </source>
</reference>
<evidence type="ECO:0000259" key="4">
    <source>
        <dbReference type="SMART" id="SM00198"/>
    </source>
</evidence>